<sequence>MIPRELRTEDRMVHPSRTPTLVAVLPPDLSRHLGDLLAAGHGADVTFQVAGETFRAHRYILAARSSVFKAQFLGAMRESNVSSQAYPIRMADMEPQVFRGLLAFLYADALPDYCSSGQEDEAAAMAQHLLVAADRYGMERLKLVCEDSLCKHIDTGSVATILALAEQHNCQGLKKACFRFMIRSSSALNDVLATDGFNIYPEASTGV</sequence>
<dbReference type="Pfam" id="PF00651">
    <property type="entry name" value="BTB"/>
    <property type="match status" value="1"/>
</dbReference>
<dbReference type="InterPro" id="IPR045005">
    <property type="entry name" value="BPM1-6"/>
</dbReference>
<dbReference type="SMART" id="SM00225">
    <property type="entry name" value="BTB"/>
    <property type="match status" value="1"/>
</dbReference>
<evidence type="ECO:0000256" key="1">
    <source>
        <dbReference type="ARBA" id="ARBA00004906"/>
    </source>
</evidence>
<dbReference type="PANTHER" id="PTHR26379:SF448">
    <property type="entry name" value="OS10G0423400 PROTEIN"/>
    <property type="match status" value="1"/>
</dbReference>
<dbReference type="EMBL" id="AGNK02004046">
    <property type="status" value="NOT_ANNOTATED_CDS"/>
    <property type="molecule type" value="Genomic_DNA"/>
</dbReference>
<dbReference type="EMBL" id="CM003534">
    <property type="protein sequence ID" value="RCV32476.1"/>
    <property type="molecule type" value="Genomic_DNA"/>
</dbReference>
<dbReference type="EnsemblPlants" id="KQK96158">
    <property type="protein sequence ID" value="KQK96158"/>
    <property type="gene ID" value="SETIT_012494mg"/>
</dbReference>
<name>K3YE34_SETIT</name>
<reference evidence="4 6" key="1">
    <citation type="journal article" date="2012" name="Nat. Biotechnol.">
        <title>Reference genome sequence of the model plant Setaria.</title>
        <authorList>
            <person name="Bennetzen J.L."/>
            <person name="Schmutz J."/>
            <person name="Wang H."/>
            <person name="Percifield R."/>
            <person name="Hawkins J."/>
            <person name="Pontaroli A.C."/>
            <person name="Estep M."/>
            <person name="Feng L."/>
            <person name="Vaughn J.N."/>
            <person name="Grimwood J."/>
            <person name="Jenkins J."/>
            <person name="Barry K."/>
            <person name="Lindquist E."/>
            <person name="Hellsten U."/>
            <person name="Deshpande S."/>
            <person name="Wang X."/>
            <person name="Wu X."/>
            <person name="Mitros T."/>
            <person name="Triplett J."/>
            <person name="Yang X."/>
            <person name="Ye C.Y."/>
            <person name="Mauro-Herrera M."/>
            <person name="Wang L."/>
            <person name="Li P."/>
            <person name="Sharma M."/>
            <person name="Sharma R."/>
            <person name="Ronald P.C."/>
            <person name="Panaud O."/>
            <person name="Kellogg E.A."/>
            <person name="Brutnell T.P."/>
            <person name="Doust A.N."/>
            <person name="Tuskan G.A."/>
            <person name="Rokhsar D."/>
            <person name="Devos K.M."/>
        </authorList>
    </citation>
    <scope>NUCLEOTIDE SEQUENCE [LARGE SCALE GENOMIC DNA]</scope>
    <source>
        <strain evidence="6">cv. Yugu1</strain>
        <strain evidence="4">Yugu1</strain>
    </source>
</reference>
<dbReference type="HOGENOM" id="CLU_004253_2_3_1"/>
<comment type="similarity">
    <text evidence="2">Belongs to the Tdpoz family.</text>
</comment>
<gene>
    <name evidence="5" type="primary">LOC101761566</name>
    <name evidence="4" type="ORF">SETIT_7G005700v2</name>
</gene>
<dbReference type="OMA" id="FISSNME"/>
<dbReference type="eggNOG" id="KOG1987">
    <property type="taxonomic scope" value="Eukaryota"/>
</dbReference>
<dbReference type="InterPro" id="IPR000210">
    <property type="entry name" value="BTB/POZ_dom"/>
</dbReference>
<evidence type="ECO:0000313" key="5">
    <source>
        <dbReference type="EnsemblPlants" id="KQK96158"/>
    </source>
</evidence>
<dbReference type="Pfam" id="PF24570">
    <property type="entry name" value="BACK_BPM_SPOP"/>
    <property type="match status" value="1"/>
</dbReference>
<dbReference type="OrthoDB" id="681301at2759"/>
<proteinExistence type="inferred from homology"/>
<reference evidence="4" key="2">
    <citation type="submission" date="2015-07" db="EMBL/GenBank/DDBJ databases">
        <authorList>
            <person name="Noorani M."/>
        </authorList>
    </citation>
    <scope>NUCLEOTIDE SEQUENCE</scope>
    <source>
        <strain evidence="4">Yugu1</strain>
    </source>
</reference>
<dbReference type="InterPro" id="IPR011333">
    <property type="entry name" value="SKP1/BTB/POZ_sf"/>
</dbReference>
<evidence type="ECO:0000313" key="4">
    <source>
        <dbReference type="EMBL" id="RCV32476.1"/>
    </source>
</evidence>
<evidence type="ECO:0000256" key="2">
    <source>
        <dbReference type="ARBA" id="ARBA00010846"/>
    </source>
</evidence>
<dbReference type="Gene3D" id="6.10.250.3030">
    <property type="match status" value="1"/>
</dbReference>
<evidence type="ECO:0000259" key="3">
    <source>
        <dbReference type="PROSITE" id="PS50097"/>
    </source>
</evidence>
<evidence type="ECO:0000313" key="6">
    <source>
        <dbReference type="Proteomes" id="UP000004995"/>
    </source>
</evidence>
<dbReference type="RefSeq" id="XP_022683994.1">
    <property type="nucleotide sequence ID" value="XM_022828259.1"/>
</dbReference>
<dbReference type="InterPro" id="IPR056423">
    <property type="entry name" value="BACK_BPM_SPOP"/>
</dbReference>
<dbReference type="SUPFAM" id="SSF54695">
    <property type="entry name" value="POZ domain"/>
    <property type="match status" value="1"/>
</dbReference>
<comment type="pathway">
    <text evidence="1">Protein modification; protein ubiquitination.</text>
</comment>
<dbReference type="KEGG" id="sita:101761566"/>
<protein>
    <recommendedName>
        <fullName evidence="3">BTB domain-containing protein</fullName>
    </recommendedName>
</protein>
<dbReference type="AlphaFoldDB" id="K3YE34"/>
<reference evidence="5" key="3">
    <citation type="submission" date="2018-08" db="UniProtKB">
        <authorList>
            <consortium name="EnsemblPlants"/>
        </authorList>
    </citation>
    <scope>IDENTIFICATION</scope>
    <source>
        <strain evidence="5">Yugu1</strain>
    </source>
</reference>
<dbReference type="GeneID" id="101761566"/>
<dbReference type="GO" id="GO:0016567">
    <property type="term" value="P:protein ubiquitination"/>
    <property type="evidence" value="ECO:0007669"/>
    <property type="project" value="InterPro"/>
</dbReference>
<dbReference type="Proteomes" id="UP000004995">
    <property type="component" value="Unassembled WGS sequence"/>
</dbReference>
<dbReference type="PANTHER" id="PTHR26379">
    <property type="entry name" value="BTB/POZ AND MATH DOMAIN-CONTAINING PROTEIN 1"/>
    <property type="match status" value="1"/>
</dbReference>
<feature type="domain" description="BTB" evidence="3">
    <location>
        <begin position="43"/>
        <end position="110"/>
    </location>
</feature>
<dbReference type="Gramene" id="KQK96158">
    <property type="protein sequence ID" value="KQK96158"/>
    <property type="gene ID" value="SETIT_012494mg"/>
</dbReference>
<organism evidence="5 6">
    <name type="scientific">Setaria italica</name>
    <name type="common">Foxtail millet</name>
    <name type="synonym">Panicum italicum</name>
    <dbReference type="NCBI Taxonomy" id="4555"/>
    <lineage>
        <taxon>Eukaryota</taxon>
        <taxon>Viridiplantae</taxon>
        <taxon>Streptophyta</taxon>
        <taxon>Embryophyta</taxon>
        <taxon>Tracheophyta</taxon>
        <taxon>Spermatophyta</taxon>
        <taxon>Magnoliopsida</taxon>
        <taxon>Liliopsida</taxon>
        <taxon>Poales</taxon>
        <taxon>Poaceae</taxon>
        <taxon>PACMAD clade</taxon>
        <taxon>Panicoideae</taxon>
        <taxon>Panicodae</taxon>
        <taxon>Paniceae</taxon>
        <taxon>Cenchrinae</taxon>
        <taxon>Setaria</taxon>
    </lineage>
</organism>
<dbReference type="Gene3D" id="3.30.710.10">
    <property type="entry name" value="Potassium Channel Kv1.1, Chain A"/>
    <property type="match status" value="1"/>
</dbReference>
<accession>K3YE34</accession>
<dbReference type="PROSITE" id="PS50097">
    <property type="entry name" value="BTB"/>
    <property type="match status" value="1"/>
</dbReference>
<keyword evidence="6" id="KW-1185">Reference proteome</keyword>